<organism evidence="3 4">
    <name type="scientific">Sphingomonas aerolata</name>
    <dbReference type="NCBI Taxonomy" id="185951"/>
    <lineage>
        <taxon>Bacteria</taxon>
        <taxon>Pseudomonadati</taxon>
        <taxon>Pseudomonadota</taxon>
        <taxon>Alphaproteobacteria</taxon>
        <taxon>Sphingomonadales</taxon>
        <taxon>Sphingomonadaceae</taxon>
        <taxon>Sphingomonas</taxon>
    </lineage>
</organism>
<dbReference type="InterPro" id="IPR018035">
    <property type="entry name" value="Flagellar_FliH/T3SS_HrpE"/>
</dbReference>
<evidence type="ECO:0000256" key="1">
    <source>
        <dbReference type="SAM" id="MobiDB-lite"/>
    </source>
</evidence>
<evidence type="ECO:0000313" key="4">
    <source>
        <dbReference type="Proteomes" id="UP000240996"/>
    </source>
</evidence>
<keyword evidence="4" id="KW-1185">Reference proteome</keyword>
<feature type="compositionally biased region" description="Pro residues" evidence="1">
    <location>
        <begin position="61"/>
        <end position="71"/>
    </location>
</feature>
<dbReference type="EMBL" id="PZZN01000001">
    <property type="protein sequence ID" value="PTM48017.1"/>
    <property type="molecule type" value="Genomic_DNA"/>
</dbReference>
<evidence type="ECO:0000259" key="2">
    <source>
        <dbReference type="Pfam" id="PF02108"/>
    </source>
</evidence>
<proteinExistence type="predicted"/>
<dbReference type="Proteomes" id="UP000240996">
    <property type="component" value="Unassembled WGS sequence"/>
</dbReference>
<feature type="domain" description="Flagellar assembly protein FliH/Type III secretion system HrpE" evidence="2">
    <location>
        <begin position="133"/>
        <end position="237"/>
    </location>
</feature>
<reference evidence="3 4" key="1">
    <citation type="submission" date="2018-04" db="EMBL/GenBank/DDBJ databases">
        <title>Genomic Encyclopedia of Type Strains, Phase III (KMG-III): the genomes of soil and plant-associated and newly described type strains.</title>
        <authorList>
            <person name="Whitman W."/>
        </authorList>
    </citation>
    <scope>NUCLEOTIDE SEQUENCE [LARGE SCALE GENOMIC DNA]</scope>
    <source>
        <strain evidence="3 4">NW12</strain>
    </source>
</reference>
<dbReference type="RefSeq" id="WP_107931233.1">
    <property type="nucleotide sequence ID" value="NZ_PZZN01000001.1"/>
</dbReference>
<keyword evidence="3" id="KW-0966">Cell projection</keyword>
<comment type="caution">
    <text evidence="3">The sequence shown here is derived from an EMBL/GenBank/DDBJ whole genome shotgun (WGS) entry which is preliminary data.</text>
</comment>
<name>A0A2T4YW37_9SPHN</name>
<dbReference type="AlphaFoldDB" id="A0A2T4YW37"/>
<sequence length="262" mass="26710">MSKFVGASGFVAGFAARHDTAAQLLAHAFAPPMGFAAADIRDRVAAAPRRTTGFAPQGATPTPPTSAPTPGPKHFSPADKDSNPTEGWDPLDPASETESFLDPLAAAHAAGYAEGLAAAAAVAQGNAARDQALLASLAAALATDRLDRDRVATQLRQTVLLLVGKLVGEIGISPDLLAGRIESATELLADSAEAALLRLHPDDVALIEGTLPKSIFAAGDPNVARGSFVLESASTIVEDGPAMWLDQLASAIDRVAVPAKAA</sequence>
<dbReference type="Pfam" id="PF02108">
    <property type="entry name" value="FliH"/>
    <property type="match status" value="1"/>
</dbReference>
<protein>
    <submittedName>
        <fullName evidence="3">Flagellar assembly protein FliH</fullName>
    </submittedName>
</protein>
<keyword evidence="3" id="KW-0969">Cilium</keyword>
<accession>A0A2T4YW37</accession>
<gene>
    <name evidence="3" type="ORF">C8J24_1425</name>
</gene>
<evidence type="ECO:0000313" key="3">
    <source>
        <dbReference type="EMBL" id="PTM48017.1"/>
    </source>
</evidence>
<keyword evidence="3" id="KW-0282">Flagellum</keyword>
<feature type="region of interest" description="Disordered" evidence="1">
    <location>
        <begin position="52"/>
        <end position="96"/>
    </location>
</feature>